<reference evidence="6 7" key="1">
    <citation type="submission" date="2013-05" db="EMBL/GenBank/DDBJ databases">
        <title>Between feast and famine: a lifestyle of most important marine PAH-degrading bacterium Cycloclasticus sp. 7ME.</title>
        <authorList>
            <person name="Yakimov M.M."/>
            <person name="Messina E."/>
            <person name="Genovese M."/>
            <person name="Denaro R."/>
            <person name="Crisafi F."/>
            <person name="Russo D."/>
            <person name="Cappello S."/>
            <person name="Santisi S."/>
            <person name="Smedile F."/>
            <person name="Golyshina O.V."/>
            <person name="Tran H."/>
            <person name="Pieper D.H."/>
            <person name="Golyshin P.N."/>
            <person name="Giuliano L."/>
        </authorList>
    </citation>
    <scope>NUCLEOTIDE SEQUENCE [LARGE SCALE GENOMIC DNA]</scope>
    <source>
        <strain evidence="6 7">78-ME</strain>
    </source>
</reference>
<organism evidence="6 7">
    <name type="scientific">Cycloclasticus zancles 78-ME</name>
    <dbReference type="NCBI Taxonomy" id="1198232"/>
    <lineage>
        <taxon>Bacteria</taxon>
        <taxon>Pseudomonadati</taxon>
        <taxon>Pseudomonadota</taxon>
        <taxon>Gammaproteobacteria</taxon>
        <taxon>Thiotrichales</taxon>
        <taxon>Piscirickettsiaceae</taxon>
        <taxon>Cycloclasticus</taxon>
    </lineage>
</organism>
<gene>
    <name evidence="6" type="ORF">CYCME_0677</name>
</gene>
<proteinExistence type="inferred from homology"/>
<dbReference type="InterPro" id="IPR011910">
    <property type="entry name" value="RfaF"/>
</dbReference>
<keyword evidence="1" id="KW-0328">Glycosyltransferase</keyword>
<keyword evidence="7" id="KW-1185">Reference proteome</keyword>
<dbReference type="Gene3D" id="3.40.50.2000">
    <property type="entry name" value="Glycogen Phosphorylase B"/>
    <property type="match status" value="2"/>
</dbReference>
<evidence type="ECO:0000256" key="3">
    <source>
        <dbReference type="ARBA" id="ARBA00043995"/>
    </source>
</evidence>
<dbReference type="KEGG" id="cza:CYCME_0677"/>
<evidence type="ECO:0000256" key="4">
    <source>
        <dbReference type="ARBA" id="ARBA00044042"/>
    </source>
</evidence>
<dbReference type="FunFam" id="3.40.50.2000:FF:000023">
    <property type="entry name" value="ADP-heptose--LPS heptosyltransferase II"/>
    <property type="match status" value="1"/>
</dbReference>
<dbReference type="SUPFAM" id="SSF53756">
    <property type="entry name" value="UDP-Glycosyltransferase/glycogen phosphorylase"/>
    <property type="match status" value="1"/>
</dbReference>
<dbReference type="GO" id="GO:0005829">
    <property type="term" value="C:cytosol"/>
    <property type="evidence" value="ECO:0007669"/>
    <property type="project" value="TreeGrafter"/>
</dbReference>
<evidence type="ECO:0000256" key="1">
    <source>
        <dbReference type="ARBA" id="ARBA00022676"/>
    </source>
</evidence>
<dbReference type="EMBL" id="CP005996">
    <property type="protein sequence ID" value="AGS39018.1"/>
    <property type="molecule type" value="Genomic_DNA"/>
</dbReference>
<keyword evidence="2 6" id="KW-0808">Transferase</keyword>
<evidence type="ECO:0000256" key="5">
    <source>
        <dbReference type="ARBA" id="ARBA00047503"/>
    </source>
</evidence>
<evidence type="ECO:0000313" key="7">
    <source>
        <dbReference type="Proteomes" id="UP000015380"/>
    </source>
</evidence>
<dbReference type="NCBIfam" id="TIGR02195">
    <property type="entry name" value="heptsyl_trn_II"/>
    <property type="match status" value="1"/>
</dbReference>
<reference evidence="7" key="2">
    <citation type="journal article" date="2016" name="Environ. Microbiol. Rep.">
        <title>Analysis of defence systems and a conjugative IncP-1 plasmid in the marine polyaromatic hydrocarbons-degrading bacterium Cycloclasticus sp. 78-ME.</title>
        <authorList>
            <person name="Yakimov M.M."/>
            <person name="Crisafi F."/>
            <person name="Messina E."/>
            <person name="Smedile F."/>
            <person name="Lopatina A."/>
            <person name="Denaro R."/>
            <person name="Pieper D.H."/>
            <person name="Golyshin P.N."/>
            <person name="Giuliano L."/>
        </authorList>
    </citation>
    <scope>NUCLEOTIDE SEQUENCE [LARGE SCALE GENOMIC DNA]</scope>
    <source>
        <strain evidence="7">78-ME</strain>
    </source>
</reference>
<sequence length="347" mass="38036">MSNPYRILIVGPSWVGDMVMAQSLFIALKEQYQHCSIDVLAPQWSLALMERMPEVRKAIVMPLGHGQFNFKGRKNLGVSLRDENYDEAIVLPNSWKSALVPYFANIPKRTGFWGEMRWGLLNNTRKLNKVFLTKTVQRFVALATEPCAILPVIPQPRLLVDPASVAKTTETFLLPTKAGKILGLCPGAEYGPAKRWPETHYAEVAKKAIENGWQVYLFGSAKDEAVATSINELSGGGCRDFAGKTSLTEALDLMSLCDAVVSNDSGLMHVAAALNIKIIALYGSSDPNFTPPLHPEADVISLNLACSPCFKRECPLGHLDCLTKISADRVTTLLGISSLMTDESISR</sequence>
<dbReference type="InterPro" id="IPR051199">
    <property type="entry name" value="LPS_LOS_Heptosyltrfase"/>
</dbReference>
<accession>S5TVG9</accession>
<dbReference type="GO" id="GO:0008713">
    <property type="term" value="F:ADP-heptose-lipopolysaccharide heptosyltransferase activity"/>
    <property type="evidence" value="ECO:0007669"/>
    <property type="project" value="UniProtKB-EC"/>
</dbReference>
<dbReference type="eggNOG" id="COG0859">
    <property type="taxonomic scope" value="Bacteria"/>
</dbReference>
<name>S5TVG9_9GAMM</name>
<comment type="similarity">
    <text evidence="3">Belongs to the glycosyltransferase 9 family.</text>
</comment>
<comment type="catalytic activity">
    <reaction evidence="5">
        <text>an L-alpha-D-Hep-(1-&gt;5)-[alpha-Kdo-(2-&gt;4)]-alpha-Kdo-(2-&gt;6)-lipid A + ADP-L-glycero-beta-D-manno-heptose = an L-alpha-D-Hep-(1-&gt;3)-L-alpha-D-Hep-(1-&gt;5)-[alpha-Kdo-(2-&gt;4)]-alpha-Kdo-(2-&gt;6)-lipid A + ADP + H(+)</text>
        <dbReference type="Rhea" id="RHEA:74071"/>
        <dbReference type="ChEBI" id="CHEBI:15378"/>
        <dbReference type="ChEBI" id="CHEBI:61506"/>
        <dbReference type="ChEBI" id="CHEBI:193068"/>
        <dbReference type="ChEBI" id="CHEBI:193069"/>
        <dbReference type="ChEBI" id="CHEBI:456216"/>
        <dbReference type="EC" id="2.4.99.24"/>
    </reaction>
</comment>
<evidence type="ECO:0000313" key="6">
    <source>
        <dbReference type="EMBL" id="AGS39018.1"/>
    </source>
</evidence>
<protein>
    <recommendedName>
        <fullName evidence="4">lipopolysaccharide heptosyltransferase II</fullName>
        <ecNumber evidence="4">2.4.99.24</ecNumber>
    </recommendedName>
</protein>
<dbReference type="AlphaFoldDB" id="S5TVG9"/>
<dbReference type="Pfam" id="PF01075">
    <property type="entry name" value="Glyco_transf_9"/>
    <property type="match status" value="1"/>
</dbReference>
<dbReference type="CDD" id="cd03789">
    <property type="entry name" value="GT9_LPS_heptosyltransferase"/>
    <property type="match status" value="1"/>
</dbReference>
<dbReference type="GO" id="GO:0009244">
    <property type="term" value="P:lipopolysaccharide core region biosynthetic process"/>
    <property type="evidence" value="ECO:0007669"/>
    <property type="project" value="TreeGrafter"/>
</dbReference>
<dbReference type="InterPro" id="IPR002201">
    <property type="entry name" value="Glyco_trans_9"/>
</dbReference>
<dbReference type="EC" id="2.4.99.24" evidence="4"/>
<dbReference type="PATRIC" id="fig|1198232.3.peg.684"/>
<evidence type="ECO:0000256" key="2">
    <source>
        <dbReference type="ARBA" id="ARBA00022679"/>
    </source>
</evidence>
<dbReference type="PANTHER" id="PTHR30160">
    <property type="entry name" value="TETRAACYLDISACCHARIDE 4'-KINASE-RELATED"/>
    <property type="match status" value="1"/>
</dbReference>
<dbReference type="PANTHER" id="PTHR30160:SF7">
    <property type="entry name" value="ADP-HEPTOSE--LPS HEPTOSYLTRANSFERASE 2"/>
    <property type="match status" value="1"/>
</dbReference>
<dbReference type="HOGENOM" id="CLU_038371_7_0_6"/>
<dbReference type="Proteomes" id="UP000015380">
    <property type="component" value="Chromosome"/>
</dbReference>